<keyword evidence="2" id="KW-1185">Reference proteome</keyword>
<protein>
    <submittedName>
        <fullName evidence="1">Uncharacterized protein</fullName>
    </submittedName>
</protein>
<dbReference type="EMBL" id="ML975999">
    <property type="protein sequence ID" value="KAF1947362.1"/>
    <property type="molecule type" value="Genomic_DNA"/>
</dbReference>
<dbReference type="OrthoDB" id="3562657at2759"/>
<dbReference type="AlphaFoldDB" id="A0A6A5T6A6"/>
<sequence length="89" mass="9979">GHIEDIKDIDTGMCDLFGAGHGTSTYEFTSSNGHQQLCRKLRDEGEKDHAILDLDLNKSFNRSSQGKYLNFHPIRESGATEEHHSATNF</sequence>
<feature type="non-terminal residue" evidence="1">
    <location>
        <position position="89"/>
    </location>
</feature>
<name>A0A6A5T6A6_9PLEO</name>
<feature type="non-terminal residue" evidence="1">
    <location>
        <position position="1"/>
    </location>
</feature>
<dbReference type="Proteomes" id="UP000800038">
    <property type="component" value="Unassembled WGS sequence"/>
</dbReference>
<reference evidence="1" key="1">
    <citation type="journal article" date="2020" name="Stud. Mycol.">
        <title>101 Dothideomycetes genomes: a test case for predicting lifestyles and emergence of pathogens.</title>
        <authorList>
            <person name="Haridas S."/>
            <person name="Albert R."/>
            <person name="Binder M."/>
            <person name="Bloem J."/>
            <person name="Labutti K."/>
            <person name="Salamov A."/>
            <person name="Andreopoulos B."/>
            <person name="Baker S."/>
            <person name="Barry K."/>
            <person name="Bills G."/>
            <person name="Bluhm B."/>
            <person name="Cannon C."/>
            <person name="Castanera R."/>
            <person name="Culley D."/>
            <person name="Daum C."/>
            <person name="Ezra D."/>
            <person name="Gonzalez J."/>
            <person name="Henrissat B."/>
            <person name="Kuo A."/>
            <person name="Liang C."/>
            <person name="Lipzen A."/>
            <person name="Lutzoni F."/>
            <person name="Magnuson J."/>
            <person name="Mondo S."/>
            <person name="Nolan M."/>
            <person name="Ohm R."/>
            <person name="Pangilinan J."/>
            <person name="Park H.-J."/>
            <person name="Ramirez L."/>
            <person name="Alfaro M."/>
            <person name="Sun H."/>
            <person name="Tritt A."/>
            <person name="Yoshinaga Y."/>
            <person name="Zwiers L.-H."/>
            <person name="Turgeon B."/>
            <person name="Goodwin S."/>
            <person name="Spatafora J."/>
            <person name="Crous P."/>
            <person name="Grigoriev I."/>
        </authorList>
    </citation>
    <scope>NUCLEOTIDE SEQUENCE</scope>
    <source>
        <strain evidence="1">CBS 161.51</strain>
    </source>
</reference>
<gene>
    <name evidence="1" type="ORF">EJ02DRAFT_303868</name>
</gene>
<proteinExistence type="predicted"/>
<evidence type="ECO:0000313" key="2">
    <source>
        <dbReference type="Proteomes" id="UP000800038"/>
    </source>
</evidence>
<evidence type="ECO:0000313" key="1">
    <source>
        <dbReference type="EMBL" id="KAF1947362.1"/>
    </source>
</evidence>
<organism evidence="1 2">
    <name type="scientific">Clathrospora elynae</name>
    <dbReference type="NCBI Taxonomy" id="706981"/>
    <lineage>
        <taxon>Eukaryota</taxon>
        <taxon>Fungi</taxon>
        <taxon>Dikarya</taxon>
        <taxon>Ascomycota</taxon>
        <taxon>Pezizomycotina</taxon>
        <taxon>Dothideomycetes</taxon>
        <taxon>Pleosporomycetidae</taxon>
        <taxon>Pleosporales</taxon>
        <taxon>Diademaceae</taxon>
        <taxon>Clathrospora</taxon>
    </lineage>
</organism>
<accession>A0A6A5T6A6</accession>